<dbReference type="PANTHER" id="PTHR48105">
    <property type="entry name" value="THIOREDOXIN REDUCTASE 1-RELATED-RELATED"/>
    <property type="match status" value="1"/>
</dbReference>
<dbReference type="Gene3D" id="3.40.30.10">
    <property type="entry name" value="Glutaredoxin"/>
    <property type="match status" value="1"/>
</dbReference>
<dbReference type="RefSeq" id="WP_144864316.1">
    <property type="nucleotide sequence ID" value="NZ_LR213779.1"/>
</dbReference>
<gene>
    <name evidence="5" type="ORF">H1P_170014</name>
</gene>
<dbReference type="Pfam" id="PF00072">
    <property type="entry name" value="Response_reg"/>
    <property type="match status" value="1"/>
</dbReference>
<evidence type="ECO:0000256" key="2">
    <source>
        <dbReference type="ARBA" id="ARBA00023002"/>
    </source>
</evidence>
<keyword evidence="6" id="KW-1185">Reference proteome</keyword>
<feature type="modified residue" description="4-aspartylphosphate" evidence="3">
    <location>
        <position position="62"/>
    </location>
</feature>
<dbReference type="InterPro" id="IPR023753">
    <property type="entry name" value="FAD/NAD-binding_dom"/>
</dbReference>
<dbReference type="Pfam" id="PF07992">
    <property type="entry name" value="Pyr_redox_2"/>
    <property type="match status" value="1"/>
</dbReference>
<accession>A0A563VN79</accession>
<evidence type="ECO:0000256" key="3">
    <source>
        <dbReference type="PROSITE-ProRule" id="PRU00169"/>
    </source>
</evidence>
<dbReference type="SMART" id="SM00448">
    <property type="entry name" value="REC"/>
    <property type="match status" value="1"/>
</dbReference>
<dbReference type="EMBL" id="CAACVJ010000079">
    <property type="protein sequence ID" value="VEP12881.1"/>
    <property type="molecule type" value="Genomic_DNA"/>
</dbReference>
<dbReference type="InterPro" id="IPR036188">
    <property type="entry name" value="FAD/NAD-bd_sf"/>
</dbReference>
<dbReference type="PROSITE" id="PS50110">
    <property type="entry name" value="RESPONSE_REGULATORY"/>
    <property type="match status" value="1"/>
</dbReference>
<evidence type="ECO:0000256" key="1">
    <source>
        <dbReference type="ARBA" id="ARBA00022630"/>
    </source>
</evidence>
<dbReference type="PRINTS" id="PR00368">
    <property type="entry name" value="FADPNR"/>
</dbReference>
<dbReference type="AlphaFoldDB" id="A0A563VN79"/>
<dbReference type="SUPFAM" id="SSF51905">
    <property type="entry name" value="FAD/NAD(P)-binding domain"/>
    <property type="match status" value="1"/>
</dbReference>
<dbReference type="Gene3D" id="3.40.50.2300">
    <property type="match status" value="1"/>
</dbReference>
<protein>
    <submittedName>
        <fullName evidence="5">Response regulator receiver modulated FAD-dependent pyridine nucleotide-disulfide oxidoreductase</fullName>
    </submittedName>
</protein>
<evidence type="ECO:0000313" key="5">
    <source>
        <dbReference type="EMBL" id="VEP12881.1"/>
    </source>
</evidence>
<keyword evidence="3" id="KW-0597">Phosphoprotein</keyword>
<keyword evidence="2" id="KW-0560">Oxidoreductase</keyword>
<evidence type="ECO:0000259" key="4">
    <source>
        <dbReference type="PROSITE" id="PS50110"/>
    </source>
</evidence>
<dbReference type="GO" id="GO:0000160">
    <property type="term" value="P:phosphorelay signal transduction system"/>
    <property type="evidence" value="ECO:0007669"/>
    <property type="project" value="InterPro"/>
</dbReference>
<keyword evidence="1" id="KW-0285">Flavoprotein</keyword>
<proteinExistence type="predicted"/>
<feature type="domain" description="Response regulatory" evidence="4">
    <location>
        <begin position="5"/>
        <end position="128"/>
    </location>
</feature>
<dbReference type="InterPro" id="IPR050097">
    <property type="entry name" value="Ferredoxin-NADP_redctase_2"/>
</dbReference>
<dbReference type="PRINTS" id="PR00469">
    <property type="entry name" value="PNDRDTASEII"/>
</dbReference>
<evidence type="ECO:0000313" key="6">
    <source>
        <dbReference type="Proteomes" id="UP000320055"/>
    </source>
</evidence>
<organism evidence="5 6">
    <name type="scientific">Hyella patelloides LEGE 07179</name>
    <dbReference type="NCBI Taxonomy" id="945734"/>
    <lineage>
        <taxon>Bacteria</taxon>
        <taxon>Bacillati</taxon>
        <taxon>Cyanobacteriota</taxon>
        <taxon>Cyanophyceae</taxon>
        <taxon>Pleurocapsales</taxon>
        <taxon>Hyellaceae</taxon>
        <taxon>Hyella</taxon>
    </lineage>
</organism>
<reference evidence="5 6" key="1">
    <citation type="submission" date="2019-01" db="EMBL/GenBank/DDBJ databases">
        <authorList>
            <person name="Brito A."/>
        </authorList>
    </citation>
    <scope>NUCLEOTIDE SEQUENCE [LARGE SCALE GENOMIC DNA]</scope>
    <source>
        <strain evidence="5">1</strain>
    </source>
</reference>
<dbReference type="InterPro" id="IPR011006">
    <property type="entry name" value="CheY-like_superfamily"/>
</dbReference>
<dbReference type="InterPro" id="IPR001789">
    <property type="entry name" value="Sig_transdc_resp-reg_receiver"/>
</dbReference>
<dbReference type="Gene3D" id="3.50.50.60">
    <property type="entry name" value="FAD/NAD(P)-binding domain"/>
    <property type="match status" value="2"/>
</dbReference>
<dbReference type="OrthoDB" id="109585at2"/>
<dbReference type="GO" id="GO:0016491">
    <property type="term" value="F:oxidoreductase activity"/>
    <property type="evidence" value="ECO:0007669"/>
    <property type="project" value="UniProtKB-KW"/>
</dbReference>
<sequence>MTKPAIVTIDDDAEVLRTITRDLRLHYGSSFRIIPHWSSTQILETLQELKERQHHVALFLVDQRMPQMTGVEFLERAREMFPEAKRALITAYADSKAAMDAINKAKVDYYLLKPWLPAHVHLYPVLDDLLEVWQDNSFSTIFEGVQVFGYRWSPKTHKVKDFLARHHIPYIWRDLEQETSATKLGSKNDLNCSKLPLLIFPDDSQLESPSILNIAEKVGLKTDAEMPFYDLVIIGGGPAGLASAVYGSSEGLKTVLIEKEAPGGQAGTSSRIENYLGFPVGLTGADLARRAVAQAYKFGTEILTPQEVTEISTEGQYRIVTLANGKKLNCHALIVATGVSYIKLQVPGIERLTGAGVYYGAAITEAISCNDNDVFIIGGANSAGQGAMCLSKYAKTVTLLVRGDSLQNKMSQYLVDQIEDTDNIKVRLSTKIIEASGENKLESITIANSKTGKVETVPAQALFIFIGAKPNTKWLQDFVLRDRAGFILTGSDLMPDLQGTESWTVKREPFLFEASVPGVFAIGDVRYQSVKRVASAVGEGSVAVRFIHQYLASF</sequence>
<dbReference type="Proteomes" id="UP000320055">
    <property type="component" value="Unassembled WGS sequence"/>
</dbReference>
<name>A0A563VN79_9CYAN</name>
<dbReference type="SUPFAM" id="SSF52172">
    <property type="entry name" value="CheY-like"/>
    <property type="match status" value="1"/>
</dbReference>